<keyword evidence="9" id="KW-1185">Reference proteome</keyword>
<keyword evidence="4" id="KW-1133">Transmembrane helix</keyword>
<dbReference type="GO" id="GO:0032979">
    <property type="term" value="P:protein insertion into mitochondrial inner membrane from matrix"/>
    <property type="evidence" value="ECO:0007669"/>
    <property type="project" value="TreeGrafter"/>
</dbReference>
<dbReference type="RefSeq" id="XP_056492719.1">
    <property type="nucleotide sequence ID" value="XM_056626924.1"/>
</dbReference>
<feature type="domain" description="Membrane insertase YidC/Oxa/ALB C-terminal" evidence="7">
    <location>
        <begin position="62"/>
        <end position="300"/>
    </location>
</feature>
<comment type="subcellular location">
    <subcellularLocation>
        <location evidence="1 6">Membrane</location>
        <topology evidence="1 6">Multi-pass membrane protein</topology>
    </subcellularLocation>
</comment>
<protein>
    <recommendedName>
        <fullName evidence="7">Membrane insertase YidC/Oxa/ALB C-terminal domain-containing protein</fullName>
    </recommendedName>
</protein>
<evidence type="ECO:0000256" key="3">
    <source>
        <dbReference type="ARBA" id="ARBA00022692"/>
    </source>
</evidence>
<evidence type="ECO:0000256" key="6">
    <source>
        <dbReference type="RuleBase" id="RU003945"/>
    </source>
</evidence>
<dbReference type="Pfam" id="PF02096">
    <property type="entry name" value="60KD_IMP"/>
    <property type="match status" value="1"/>
</dbReference>
<dbReference type="GeneID" id="81365904"/>
<proteinExistence type="inferred from homology"/>
<comment type="caution">
    <text evidence="8">The sequence shown here is derived from an EMBL/GenBank/DDBJ whole genome shotgun (WGS) entry which is preliminary data.</text>
</comment>
<dbReference type="InterPro" id="IPR001708">
    <property type="entry name" value="YidC/ALB3/OXA1/COX18"/>
</dbReference>
<keyword evidence="5" id="KW-0472">Membrane</keyword>
<accession>A0A9X0BDC0</accession>
<reference evidence="8" key="2">
    <citation type="journal article" date="2023" name="IMA Fungus">
        <title>Comparative genomic study of the Penicillium genus elucidates a diverse pangenome and 15 lateral gene transfer events.</title>
        <authorList>
            <person name="Petersen C."/>
            <person name="Sorensen T."/>
            <person name="Nielsen M.R."/>
            <person name="Sondergaard T.E."/>
            <person name="Sorensen J.L."/>
            <person name="Fitzpatrick D.A."/>
            <person name="Frisvad J.C."/>
            <person name="Nielsen K.L."/>
        </authorList>
    </citation>
    <scope>NUCLEOTIDE SEQUENCE</scope>
    <source>
        <strain evidence="8">IBT 29677</strain>
    </source>
</reference>
<dbReference type="OrthoDB" id="2148490at2759"/>
<dbReference type="EMBL" id="JAPZBU010000004">
    <property type="protein sequence ID" value="KAJ5408404.1"/>
    <property type="molecule type" value="Genomic_DNA"/>
</dbReference>
<evidence type="ECO:0000256" key="2">
    <source>
        <dbReference type="ARBA" id="ARBA00009877"/>
    </source>
</evidence>
<evidence type="ECO:0000256" key="1">
    <source>
        <dbReference type="ARBA" id="ARBA00004141"/>
    </source>
</evidence>
<dbReference type="InterPro" id="IPR028055">
    <property type="entry name" value="YidC/Oxa/ALB_C"/>
</dbReference>
<dbReference type="GO" id="GO:0032977">
    <property type="term" value="F:membrane insertase activity"/>
    <property type="evidence" value="ECO:0007669"/>
    <property type="project" value="InterPro"/>
</dbReference>
<dbReference type="Proteomes" id="UP001147747">
    <property type="component" value="Unassembled WGS sequence"/>
</dbReference>
<keyword evidence="3 6" id="KW-0812">Transmembrane</keyword>
<comment type="similarity">
    <text evidence="2 6">Belongs to the OXA1/ALB3/YidC family.</text>
</comment>
<name>A0A9X0BDC0_9EURO</name>
<dbReference type="GO" id="GO:0005743">
    <property type="term" value="C:mitochondrial inner membrane"/>
    <property type="evidence" value="ECO:0007669"/>
    <property type="project" value="TreeGrafter"/>
</dbReference>
<sequence length="332" mass="37428">MNSIRSRALRTSRTSRPQTWLSPLPSQIRHFHPSKPTRSINDILDCSASFLHGVHSISHLPWVASIPLTALIVRTCIGLPLHVYTKINARREAEIAPLANSWANIHAEHGKRDGLTKSQIAKVIKMRHNDLRQKWGVSSFSRFASLIQIPVWISLMESVRGMCGNTNGLVPWLLSLTSSGTDGAEHLHLAVEPTFATEGALWFPDLLAGDSTGALPVLLSASIILNIRNGWHTTSRKELADMPKLQMLQNTFWSGLRIFMQVLAVNVGASTFFYEMPTALLIYWISSTNIATLQTWFMNKYMFAKPPLPTWSPRYTHYKYPQSSDPYREKLL</sequence>
<evidence type="ECO:0000313" key="8">
    <source>
        <dbReference type="EMBL" id="KAJ5408404.1"/>
    </source>
</evidence>
<reference evidence="8" key="1">
    <citation type="submission" date="2022-12" db="EMBL/GenBank/DDBJ databases">
        <authorList>
            <person name="Petersen C."/>
        </authorList>
    </citation>
    <scope>NUCLEOTIDE SEQUENCE</scope>
    <source>
        <strain evidence="8">IBT 29677</strain>
    </source>
</reference>
<evidence type="ECO:0000256" key="5">
    <source>
        <dbReference type="ARBA" id="ARBA00023136"/>
    </source>
</evidence>
<dbReference type="AlphaFoldDB" id="A0A9X0BDC0"/>
<gene>
    <name evidence="8" type="ORF">N7509_002287</name>
</gene>
<dbReference type="PANTHER" id="PTHR12428">
    <property type="entry name" value="OXA1"/>
    <property type="match status" value="1"/>
</dbReference>
<dbReference type="PANTHER" id="PTHR12428:SF65">
    <property type="entry name" value="CYTOCHROME C OXIDASE ASSEMBLY PROTEIN COX18, MITOCHONDRIAL"/>
    <property type="match status" value="1"/>
</dbReference>
<organism evidence="8 9">
    <name type="scientific">Penicillium cosmopolitanum</name>
    <dbReference type="NCBI Taxonomy" id="1131564"/>
    <lineage>
        <taxon>Eukaryota</taxon>
        <taxon>Fungi</taxon>
        <taxon>Dikarya</taxon>
        <taxon>Ascomycota</taxon>
        <taxon>Pezizomycotina</taxon>
        <taxon>Eurotiomycetes</taxon>
        <taxon>Eurotiomycetidae</taxon>
        <taxon>Eurotiales</taxon>
        <taxon>Aspergillaceae</taxon>
        <taxon>Penicillium</taxon>
    </lineage>
</organism>
<evidence type="ECO:0000256" key="4">
    <source>
        <dbReference type="ARBA" id="ARBA00022989"/>
    </source>
</evidence>
<evidence type="ECO:0000313" key="9">
    <source>
        <dbReference type="Proteomes" id="UP001147747"/>
    </source>
</evidence>
<evidence type="ECO:0000259" key="7">
    <source>
        <dbReference type="Pfam" id="PF02096"/>
    </source>
</evidence>
<dbReference type="GO" id="GO:0033617">
    <property type="term" value="P:mitochondrial respiratory chain complex IV assembly"/>
    <property type="evidence" value="ECO:0007669"/>
    <property type="project" value="TreeGrafter"/>
</dbReference>